<reference evidence="2" key="1">
    <citation type="journal article" date="2019" name="Int. J. Syst. Evol. Microbiol.">
        <title>The Global Catalogue of Microorganisms (GCM) 10K type strain sequencing project: providing services to taxonomists for standard genome sequencing and annotation.</title>
        <authorList>
            <consortium name="The Broad Institute Genomics Platform"/>
            <consortium name="The Broad Institute Genome Sequencing Center for Infectious Disease"/>
            <person name="Wu L."/>
            <person name="Ma J."/>
        </authorList>
    </citation>
    <scope>NUCLEOTIDE SEQUENCE [LARGE SCALE GENOMIC DNA]</scope>
    <source>
        <strain evidence="2">NBRC 108894</strain>
    </source>
</reference>
<dbReference type="InterPro" id="IPR037171">
    <property type="entry name" value="NagB/RpiA_transferase-like"/>
</dbReference>
<evidence type="ECO:0000313" key="2">
    <source>
        <dbReference type="Proteomes" id="UP001157034"/>
    </source>
</evidence>
<comment type="caution">
    <text evidence="1">The sequence shown here is derived from an EMBL/GenBank/DDBJ whole genome shotgun (WGS) entry which is preliminary data.</text>
</comment>
<gene>
    <name evidence="1" type="ORF">GCM10025881_28010</name>
</gene>
<protein>
    <submittedName>
        <fullName evidence="1">Uncharacterized protein</fullName>
    </submittedName>
</protein>
<dbReference type="Proteomes" id="UP001157034">
    <property type="component" value="Unassembled WGS sequence"/>
</dbReference>
<proteinExistence type="predicted"/>
<dbReference type="RefSeq" id="WP_284254649.1">
    <property type="nucleotide sequence ID" value="NZ_BSVB01000001.1"/>
</dbReference>
<evidence type="ECO:0000313" key="1">
    <source>
        <dbReference type="EMBL" id="GMA95977.1"/>
    </source>
</evidence>
<accession>A0ABQ6K7P4</accession>
<organism evidence="1 2">
    <name type="scientific">Pseudolysinimonas kribbensis</name>
    <dbReference type="NCBI Taxonomy" id="433641"/>
    <lineage>
        <taxon>Bacteria</taxon>
        <taxon>Bacillati</taxon>
        <taxon>Actinomycetota</taxon>
        <taxon>Actinomycetes</taxon>
        <taxon>Micrococcales</taxon>
        <taxon>Microbacteriaceae</taxon>
        <taxon>Pseudolysinimonas</taxon>
    </lineage>
</organism>
<dbReference type="Gene3D" id="3.40.50.1360">
    <property type="match status" value="1"/>
</dbReference>
<name>A0ABQ6K7P4_9MICO</name>
<sequence length="77" mass="7981">MPSYGITVGVGTILRATRRAVMLLIGEGKRTAATTIAAATSYQPAWPATVVAECRNPSLYLDEAAAGAMSAGVREAR</sequence>
<dbReference type="SUPFAM" id="SSF100950">
    <property type="entry name" value="NagB/RpiA/CoA transferase-like"/>
    <property type="match status" value="1"/>
</dbReference>
<dbReference type="EMBL" id="BSVB01000001">
    <property type="protein sequence ID" value="GMA95977.1"/>
    <property type="molecule type" value="Genomic_DNA"/>
</dbReference>
<keyword evidence="2" id="KW-1185">Reference proteome</keyword>